<dbReference type="RefSeq" id="WP_019017406.1">
    <property type="nucleotide sequence ID" value="NZ_BMXD01000003.1"/>
</dbReference>
<accession>A0ABV7M0A6</accession>
<feature type="transmembrane region" description="Helical" evidence="1">
    <location>
        <begin position="87"/>
        <end position="120"/>
    </location>
</feature>
<comment type="caution">
    <text evidence="3">The sequence shown here is derived from an EMBL/GenBank/DDBJ whole genome shotgun (WGS) entry which is preliminary data.</text>
</comment>
<keyword evidence="4" id="KW-1185">Reference proteome</keyword>
<keyword evidence="1" id="KW-0812">Transmembrane</keyword>
<keyword evidence="1" id="KW-0472">Membrane</keyword>
<evidence type="ECO:0000313" key="4">
    <source>
        <dbReference type="Proteomes" id="UP001595640"/>
    </source>
</evidence>
<organism evidence="3 4">
    <name type="scientific">Modicisalibacter luteus</name>
    <dbReference type="NCBI Taxonomy" id="453962"/>
    <lineage>
        <taxon>Bacteria</taxon>
        <taxon>Pseudomonadati</taxon>
        <taxon>Pseudomonadota</taxon>
        <taxon>Gammaproteobacteria</taxon>
        <taxon>Oceanospirillales</taxon>
        <taxon>Halomonadaceae</taxon>
        <taxon>Modicisalibacter</taxon>
    </lineage>
</organism>
<feature type="transmembrane region" description="Helical" evidence="1">
    <location>
        <begin position="127"/>
        <end position="149"/>
    </location>
</feature>
<feature type="domain" description="DUF1468" evidence="2">
    <location>
        <begin position="6"/>
        <end position="152"/>
    </location>
</feature>
<evidence type="ECO:0000256" key="1">
    <source>
        <dbReference type="SAM" id="Phobius"/>
    </source>
</evidence>
<dbReference type="Pfam" id="PF07331">
    <property type="entry name" value="TctB"/>
    <property type="match status" value="1"/>
</dbReference>
<dbReference type="EMBL" id="JBHRUH010000012">
    <property type="protein sequence ID" value="MFC3291955.1"/>
    <property type="molecule type" value="Genomic_DNA"/>
</dbReference>
<evidence type="ECO:0000259" key="2">
    <source>
        <dbReference type="Pfam" id="PF07331"/>
    </source>
</evidence>
<feature type="transmembrane region" description="Helical" evidence="1">
    <location>
        <begin position="35"/>
        <end position="54"/>
    </location>
</feature>
<dbReference type="InterPro" id="IPR009936">
    <property type="entry name" value="DUF1468"/>
</dbReference>
<name>A0ABV7M0A6_9GAMM</name>
<reference evidence="4" key="1">
    <citation type="journal article" date="2019" name="Int. J. Syst. Evol. Microbiol.">
        <title>The Global Catalogue of Microorganisms (GCM) 10K type strain sequencing project: providing services to taxonomists for standard genome sequencing and annotation.</title>
        <authorList>
            <consortium name="The Broad Institute Genomics Platform"/>
            <consortium name="The Broad Institute Genome Sequencing Center for Infectious Disease"/>
            <person name="Wu L."/>
            <person name="Ma J."/>
        </authorList>
    </citation>
    <scope>NUCLEOTIDE SEQUENCE [LARGE SCALE GENOMIC DNA]</scope>
    <source>
        <strain evidence="4">KCTC 12847</strain>
    </source>
</reference>
<keyword evidence="1" id="KW-1133">Transmembrane helix</keyword>
<dbReference type="Proteomes" id="UP001595640">
    <property type="component" value="Unassembled WGS sequence"/>
</dbReference>
<protein>
    <submittedName>
        <fullName evidence="3">Tripartite tricarboxylate transporter TctB family protein</fullName>
    </submittedName>
</protein>
<proteinExistence type="predicted"/>
<feature type="transmembrane region" description="Helical" evidence="1">
    <location>
        <begin position="6"/>
        <end position="23"/>
    </location>
</feature>
<sequence length="158" mass="16782">MNVSRVFLGISGVGVAVLFYVNALEYPDAAAQMPLIYSVTVGLLSLAMVVSEIWKRKIASGPDTVGEDEPQATEEEKGRMRGKVSAALVFALAVLYVPLINVLGYLIATVLFMVATLAMIRTVSLKVAAIGIAVLVTVICLVFIAFLGLPIPLLPSFV</sequence>
<evidence type="ECO:0000313" key="3">
    <source>
        <dbReference type="EMBL" id="MFC3291955.1"/>
    </source>
</evidence>
<gene>
    <name evidence="3" type="ORF">ACFOEI_07715</name>
</gene>